<sequence>MEEAKAAAAAQQQMMNQQQQQQILLLQQLQRQKQQDAIMSRFPSNIDAHLRPQQHLLHRSQTANSNPNPNPNPNPNHQISATSNHPTLNSAVPTTTAIATSAPAPTAAVANHNNSNSNNSMSNNNNSSSSNPQQQQQHKVSRANPAELQMAYQDAWRVCHPDFKRPFSSLEDACERLLPYHVVADYEAEEDDKILDSDPSGQMLSRSQQWDHNIAAKVAEFTATFEKQVLAFNIISRKRDLGEFRTEEKLMIEQLLLQEERRAFLELRAEMDLRQKAGRETHESNLRIAAMVQAEQARAESQAHADMMVRAPIRASALVTQSTSMTEQDQAANTEELINGWGNNGQKDEKEPSDDFLNDEETENGDAAMQSEWHGGGELDLNTR</sequence>
<dbReference type="Proteomes" id="UP001652660">
    <property type="component" value="Chromosome 2e"/>
</dbReference>
<dbReference type="GeneID" id="113729780"/>
<feature type="domain" description="GLTSCR protein conserved" evidence="3">
    <location>
        <begin position="154"/>
        <end position="268"/>
    </location>
</feature>
<feature type="region of interest" description="Disordered" evidence="2">
    <location>
        <begin position="338"/>
        <end position="384"/>
    </location>
</feature>
<dbReference type="AlphaFoldDB" id="A0A6P6W5M2"/>
<accession>A0A6P6W5M2</accession>
<dbReference type="GO" id="GO:0045893">
    <property type="term" value="P:positive regulation of DNA-templated transcription"/>
    <property type="evidence" value="ECO:0007669"/>
    <property type="project" value="TreeGrafter"/>
</dbReference>
<dbReference type="InterPro" id="IPR015671">
    <property type="entry name" value="GSCR1_dom"/>
</dbReference>
<dbReference type="Pfam" id="PF15249">
    <property type="entry name" value="GLTSCR1"/>
    <property type="match status" value="1"/>
</dbReference>
<reference evidence="5" key="2">
    <citation type="submission" date="2025-08" db="UniProtKB">
        <authorList>
            <consortium name="RefSeq"/>
        </authorList>
    </citation>
    <scope>IDENTIFICATION</scope>
    <source>
        <tissue evidence="5">Leaves</tissue>
    </source>
</reference>
<name>A0A6P6W5M2_COFAR</name>
<organism evidence="4 5">
    <name type="scientific">Coffea arabica</name>
    <name type="common">Arabian coffee</name>
    <dbReference type="NCBI Taxonomy" id="13443"/>
    <lineage>
        <taxon>Eukaryota</taxon>
        <taxon>Viridiplantae</taxon>
        <taxon>Streptophyta</taxon>
        <taxon>Embryophyta</taxon>
        <taxon>Tracheophyta</taxon>
        <taxon>Spermatophyta</taxon>
        <taxon>Magnoliopsida</taxon>
        <taxon>eudicotyledons</taxon>
        <taxon>Gunneridae</taxon>
        <taxon>Pentapetalae</taxon>
        <taxon>asterids</taxon>
        <taxon>lamiids</taxon>
        <taxon>Gentianales</taxon>
        <taxon>Rubiaceae</taxon>
        <taxon>Ixoroideae</taxon>
        <taxon>Gardenieae complex</taxon>
        <taxon>Bertiereae - Coffeeae clade</taxon>
        <taxon>Coffeeae</taxon>
        <taxon>Coffea</taxon>
    </lineage>
</organism>
<evidence type="ECO:0000313" key="5">
    <source>
        <dbReference type="RefSeq" id="XP_027109816.2"/>
    </source>
</evidence>
<dbReference type="PANTHER" id="PTHR15572">
    <property type="entry name" value="GLIOMA TUMOR SUPPRESSOR CANDIDATE REGION GENE 1"/>
    <property type="match status" value="1"/>
</dbReference>
<feature type="compositionally biased region" description="Polar residues" evidence="2">
    <location>
        <begin position="77"/>
        <end position="89"/>
    </location>
</feature>
<keyword evidence="4" id="KW-1185">Reference proteome</keyword>
<feature type="compositionally biased region" description="Acidic residues" evidence="2">
    <location>
        <begin position="351"/>
        <end position="364"/>
    </location>
</feature>
<dbReference type="InterPro" id="IPR052438">
    <property type="entry name" value="Chromatin_remod/trans_coact"/>
</dbReference>
<feature type="coiled-coil region" evidence="1">
    <location>
        <begin position="1"/>
        <end position="35"/>
    </location>
</feature>
<gene>
    <name evidence="5" type="primary">LOC113729780</name>
</gene>
<feature type="compositionally biased region" description="Basic and acidic residues" evidence="2">
    <location>
        <begin position="375"/>
        <end position="384"/>
    </location>
</feature>
<dbReference type="OrthoDB" id="2556847at2759"/>
<keyword evidence="1" id="KW-0175">Coiled coil</keyword>
<proteinExistence type="predicted"/>
<feature type="compositionally biased region" description="Low complexity" evidence="2">
    <location>
        <begin position="107"/>
        <end position="131"/>
    </location>
</feature>
<protein>
    <recommendedName>
        <fullName evidence="3">GLTSCR protein conserved domain-containing protein</fullName>
    </recommendedName>
</protein>
<reference evidence="4" key="1">
    <citation type="journal article" date="2025" name="Foods">
        <title>Unveiling the Microbial Signatures of Arabica Coffee Cherries: Insights into Ripeness Specific Diversity, Functional Traits, and Implications for Quality and Safety.</title>
        <authorList>
            <consortium name="RefSeq"/>
            <person name="Tenea G.N."/>
            <person name="Cifuentes V."/>
            <person name="Reyes P."/>
            <person name="Cevallos-Vallejos M."/>
        </authorList>
    </citation>
    <scope>NUCLEOTIDE SEQUENCE [LARGE SCALE GENOMIC DNA]</scope>
</reference>
<feature type="region of interest" description="Disordered" evidence="2">
    <location>
        <begin position="107"/>
        <end position="143"/>
    </location>
</feature>
<dbReference type="GO" id="GO:0016514">
    <property type="term" value="C:SWI/SNF complex"/>
    <property type="evidence" value="ECO:0007669"/>
    <property type="project" value="TreeGrafter"/>
</dbReference>
<evidence type="ECO:0000259" key="3">
    <source>
        <dbReference type="Pfam" id="PF15249"/>
    </source>
</evidence>
<evidence type="ECO:0000256" key="2">
    <source>
        <dbReference type="SAM" id="MobiDB-lite"/>
    </source>
</evidence>
<dbReference type="RefSeq" id="XP_027109816.2">
    <property type="nucleotide sequence ID" value="XM_027254015.2"/>
</dbReference>
<dbReference type="PANTHER" id="PTHR15572:SF0">
    <property type="entry name" value="GLUTAMINE-RICH PROTEIN-RELATED"/>
    <property type="match status" value="1"/>
</dbReference>
<evidence type="ECO:0000313" key="4">
    <source>
        <dbReference type="Proteomes" id="UP001652660"/>
    </source>
</evidence>
<evidence type="ECO:0000256" key="1">
    <source>
        <dbReference type="SAM" id="Coils"/>
    </source>
</evidence>
<feature type="region of interest" description="Disordered" evidence="2">
    <location>
        <begin position="60"/>
        <end position="90"/>
    </location>
</feature>